<sequence>MSDTLPPPDARRYHHGDLRNAVIDAALALLEEKGVEGVTLRQCAARAGVSHGAPGHHFGDLRGVLTAIAIIGFERLVVSMEQSMMRAAVEDRVSALGAGYARFALNNQAHFSLMFQLDRIRPDDPEFLEASGKAWQLFEREVIRRFGPRSDIKRVRDILWAATHGRASLMISGQMKRPENLEADAKLLFDTFVTTPPPSEGEFGA</sequence>
<dbReference type="EMBL" id="CP002156">
    <property type="protein sequence ID" value="ADM09404.1"/>
    <property type="molecule type" value="Genomic_DNA"/>
</dbReference>
<evidence type="ECO:0000313" key="7">
    <source>
        <dbReference type="Proteomes" id="UP000001302"/>
    </source>
</evidence>
<evidence type="ECO:0000256" key="1">
    <source>
        <dbReference type="ARBA" id="ARBA00023015"/>
    </source>
</evidence>
<dbReference type="STRING" id="314260.PB2503_06692"/>
<dbReference type="OrthoDB" id="7056813at2"/>
<protein>
    <submittedName>
        <fullName evidence="6">Transcriptional regulator</fullName>
    </submittedName>
</protein>
<keyword evidence="1" id="KW-0805">Transcription regulation</keyword>
<dbReference type="GO" id="GO:0000976">
    <property type="term" value="F:transcription cis-regulatory region binding"/>
    <property type="evidence" value="ECO:0007669"/>
    <property type="project" value="TreeGrafter"/>
</dbReference>
<keyword evidence="7" id="KW-1185">Reference proteome</keyword>
<dbReference type="PRINTS" id="PR00455">
    <property type="entry name" value="HTHTETR"/>
</dbReference>
<dbReference type="InterPro" id="IPR050109">
    <property type="entry name" value="HTH-type_TetR-like_transc_reg"/>
</dbReference>
<feature type="domain" description="HTH tetR-type" evidence="5">
    <location>
        <begin position="16"/>
        <end position="76"/>
    </location>
</feature>
<dbReference type="Gene3D" id="1.10.357.10">
    <property type="entry name" value="Tetracycline Repressor, domain 2"/>
    <property type="match status" value="1"/>
</dbReference>
<dbReference type="RefSeq" id="WP_013300378.1">
    <property type="nucleotide sequence ID" value="NC_014414.1"/>
</dbReference>
<dbReference type="Proteomes" id="UP000001302">
    <property type="component" value="Chromosome"/>
</dbReference>
<dbReference type="KEGG" id="pbr:PB2503_06692"/>
<accession>E0TI65</accession>
<dbReference type="HOGENOM" id="CLU_069356_40_0_5"/>
<feature type="DNA-binding region" description="H-T-H motif" evidence="4">
    <location>
        <begin position="39"/>
        <end position="58"/>
    </location>
</feature>
<organism evidence="6 7">
    <name type="scientific">Parvularcula bermudensis (strain ATCC BAA-594 / HTCC2503 / KCTC 12087)</name>
    <dbReference type="NCBI Taxonomy" id="314260"/>
    <lineage>
        <taxon>Bacteria</taxon>
        <taxon>Pseudomonadati</taxon>
        <taxon>Pseudomonadota</taxon>
        <taxon>Alphaproteobacteria</taxon>
        <taxon>Parvularculales</taxon>
        <taxon>Parvularculaceae</taxon>
        <taxon>Parvularcula</taxon>
    </lineage>
</organism>
<keyword evidence="3" id="KW-0804">Transcription</keyword>
<evidence type="ECO:0000256" key="3">
    <source>
        <dbReference type="ARBA" id="ARBA00023163"/>
    </source>
</evidence>
<keyword evidence="2 4" id="KW-0238">DNA-binding</keyword>
<dbReference type="Pfam" id="PF13305">
    <property type="entry name" value="TetR_C_33"/>
    <property type="match status" value="1"/>
</dbReference>
<dbReference type="SUPFAM" id="SSF48498">
    <property type="entry name" value="Tetracyclin repressor-like, C-terminal domain"/>
    <property type="match status" value="1"/>
</dbReference>
<dbReference type="InterPro" id="IPR001647">
    <property type="entry name" value="HTH_TetR"/>
</dbReference>
<reference evidence="7" key="1">
    <citation type="submission" date="2010-08" db="EMBL/GenBank/DDBJ databases">
        <title>Genome sequence of Parvularcula bermudensis HTCC2503.</title>
        <authorList>
            <person name="Kang D.-M."/>
            <person name="Oh H.-M."/>
            <person name="Cho J.-C."/>
        </authorList>
    </citation>
    <scope>NUCLEOTIDE SEQUENCE [LARGE SCALE GENOMIC DNA]</scope>
    <source>
        <strain evidence="7">ATCC BAA-594 / HTCC2503 / KCTC 12087</strain>
    </source>
</reference>
<gene>
    <name evidence="6" type="ordered locus">PB2503_06692</name>
</gene>
<dbReference type="InterPro" id="IPR036271">
    <property type="entry name" value="Tet_transcr_reg_TetR-rel_C_sf"/>
</dbReference>
<dbReference type="eggNOG" id="COG1309">
    <property type="taxonomic scope" value="Bacteria"/>
</dbReference>
<dbReference type="PANTHER" id="PTHR30055:SF220">
    <property type="entry name" value="TETR-FAMILY REGULATORY PROTEIN"/>
    <property type="match status" value="1"/>
</dbReference>
<dbReference type="AlphaFoldDB" id="E0TI65"/>
<dbReference type="InterPro" id="IPR009057">
    <property type="entry name" value="Homeodomain-like_sf"/>
</dbReference>
<dbReference type="GO" id="GO:0003700">
    <property type="term" value="F:DNA-binding transcription factor activity"/>
    <property type="evidence" value="ECO:0007669"/>
    <property type="project" value="TreeGrafter"/>
</dbReference>
<dbReference type="PROSITE" id="PS50977">
    <property type="entry name" value="HTH_TETR_2"/>
    <property type="match status" value="1"/>
</dbReference>
<dbReference type="InterPro" id="IPR025996">
    <property type="entry name" value="MT1864/Rv1816-like_C"/>
</dbReference>
<proteinExistence type="predicted"/>
<reference evidence="6 7" key="2">
    <citation type="journal article" date="2011" name="J. Bacteriol.">
        <title>Complete genome sequence of strain HTCC2503T of Parvularcula bermudensis, the type species of the order "Parvularculales" in the class Alphaproteobacteria.</title>
        <authorList>
            <person name="Oh H.M."/>
            <person name="Kang I."/>
            <person name="Vergin K.L."/>
            <person name="Kang D."/>
            <person name="Rhee K.H."/>
            <person name="Giovannoni S.J."/>
            <person name="Cho J.C."/>
        </authorList>
    </citation>
    <scope>NUCLEOTIDE SEQUENCE [LARGE SCALE GENOMIC DNA]</scope>
    <source>
        <strain evidence="7">ATCC BAA-594 / HTCC2503 / KCTC 12087</strain>
    </source>
</reference>
<dbReference type="PANTHER" id="PTHR30055">
    <property type="entry name" value="HTH-TYPE TRANSCRIPTIONAL REGULATOR RUTR"/>
    <property type="match status" value="1"/>
</dbReference>
<evidence type="ECO:0000259" key="5">
    <source>
        <dbReference type="PROSITE" id="PS50977"/>
    </source>
</evidence>
<name>E0TI65_PARBH</name>
<dbReference type="SUPFAM" id="SSF46689">
    <property type="entry name" value="Homeodomain-like"/>
    <property type="match status" value="1"/>
</dbReference>
<evidence type="ECO:0000313" key="6">
    <source>
        <dbReference type="EMBL" id="ADM09404.1"/>
    </source>
</evidence>
<evidence type="ECO:0000256" key="2">
    <source>
        <dbReference type="ARBA" id="ARBA00023125"/>
    </source>
</evidence>
<dbReference type="Pfam" id="PF00440">
    <property type="entry name" value="TetR_N"/>
    <property type="match status" value="1"/>
</dbReference>
<evidence type="ECO:0000256" key="4">
    <source>
        <dbReference type="PROSITE-ProRule" id="PRU00335"/>
    </source>
</evidence>